<dbReference type="WBParaSite" id="JU765_v2.g16107.t1">
    <property type="protein sequence ID" value="JU765_v2.g16107.t1"/>
    <property type="gene ID" value="JU765_v2.g16107"/>
</dbReference>
<evidence type="ECO:0000313" key="2">
    <source>
        <dbReference type="WBParaSite" id="JU765_v2.g16107.t1"/>
    </source>
</evidence>
<protein>
    <submittedName>
        <fullName evidence="2">Dynein light chain</fullName>
    </submittedName>
</protein>
<organism evidence="1 2">
    <name type="scientific">Panagrolaimus sp. JU765</name>
    <dbReference type="NCBI Taxonomy" id="591449"/>
    <lineage>
        <taxon>Eukaryota</taxon>
        <taxon>Metazoa</taxon>
        <taxon>Ecdysozoa</taxon>
        <taxon>Nematoda</taxon>
        <taxon>Chromadorea</taxon>
        <taxon>Rhabditida</taxon>
        <taxon>Tylenchina</taxon>
        <taxon>Panagrolaimomorpha</taxon>
        <taxon>Panagrolaimoidea</taxon>
        <taxon>Panagrolaimidae</taxon>
        <taxon>Panagrolaimus</taxon>
    </lineage>
</organism>
<reference evidence="2" key="1">
    <citation type="submission" date="2022-11" db="UniProtKB">
        <authorList>
            <consortium name="WormBaseParasite"/>
        </authorList>
    </citation>
    <scope>IDENTIFICATION</scope>
</reference>
<accession>A0AC34QGI7</accession>
<evidence type="ECO:0000313" key="1">
    <source>
        <dbReference type="Proteomes" id="UP000887576"/>
    </source>
</evidence>
<sequence length="128" mass="14407">MSGRHYPHRNSSFIFRNASKRWHKALQGSSPPRQLPTQKTVVEPLSVAIKRTNMNIDEQKQQVEIANFALDTCGIENEIATSIKKSLDGITGMTWHVIVGRNFGSHVSYTKFIEFSASKITILVFQCG</sequence>
<proteinExistence type="predicted"/>
<dbReference type="Proteomes" id="UP000887576">
    <property type="component" value="Unplaced"/>
</dbReference>
<name>A0AC34QGI7_9BILA</name>